<sequence>MSPEFPPLFLIRFRIQSRNSTFHLEKLSQALAVDERWSGDILRNARCKGLSKVKLPYPNIGEMNAVFFISERKGEGEIETSMMRIIYRLLPACPLLGIEPATRACALVRNQTVTSWFTGQCSTTEPQQPG</sequence>
<accession>A0A7J7WHF6</accession>
<proteinExistence type="predicted"/>
<protein>
    <submittedName>
        <fullName evidence="1">Uncharacterized protein</fullName>
    </submittedName>
</protein>
<dbReference type="EMBL" id="JABWUV010000008">
    <property type="protein sequence ID" value="KAF6336819.1"/>
    <property type="molecule type" value="Genomic_DNA"/>
</dbReference>
<evidence type="ECO:0000313" key="1">
    <source>
        <dbReference type="EMBL" id="KAF6336819.1"/>
    </source>
</evidence>
<keyword evidence="2" id="KW-1185">Reference proteome</keyword>
<reference evidence="1 2" key="1">
    <citation type="journal article" date="2020" name="Nature">
        <title>Six reference-quality genomes reveal evolution of bat adaptations.</title>
        <authorList>
            <person name="Jebb D."/>
            <person name="Huang Z."/>
            <person name="Pippel M."/>
            <person name="Hughes G.M."/>
            <person name="Lavrichenko K."/>
            <person name="Devanna P."/>
            <person name="Winkler S."/>
            <person name="Jermiin L.S."/>
            <person name="Skirmuntt E.C."/>
            <person name="Katzourakis A."/>
            <person name="Burkitt-Gray L."/>
            <person name="Ray D.A."/>
            <person name="Sullivan K.A.M."/>
            <person name="Roscito J.G."/>
            <person name="Kirilenko B.M."/>
            <person name="Davalos L.M."/>
            <person name="Corthals A.P."/>
            <person name="Power M.L."/>
            <person name="Jones G."/>
            <person name="Ransome R.D."/>
            <person name="Dechmann D.K.N."/>
            <person name="Locatelli A.G."/>
            <person name="Puechmaille S.J."/>
            <person name="Fedrigo O."/>
            <person name="Jarvis E.D."/>
            <person name="Hiller M."/>
            <person name="Vernes S.C."/>
            <person name="Myers E.W."/>
            <person name="Teeling E.C."/>
        </authorList>
    </citation>
    <scope>NUCLEOTIDE SEQUENCE [LARGE SCALE GENOMIC DNA]</scope>
    <source>
        <strain evidence="1">MMyoMyo1</strain>
        <tissue evidence="1">Flight muscle</tissue>
    </source>
</reference>
<gene>
    <name evidence="1" type="ORF">mMyoMyo1_012038</name>
</gene>
<evidence type="ECO:0000313" key="2">
    <source>
        <dbReference type="Proteomes" id="UP000527355"/>
    </source>
</evidence>
<comment type="caution">
    <text evidence="1">The sequence shown here is derived from an EMBL/GenBank/DDBJ whole genome shotgun (WGS) entry which is preliminary data.</text>
</comment>
<organism evidence="1 2">
    <name type="scientific">Myotis myotis</name>
    <name type="common">Greater mouse-eared bat</name>
    <name type="synonym">Vespertilio myotis</name>
    <dbReference type="NCBI Taxonomy" id="51298"/>
    <lineage>
        <taxon>Eukaryota</taxon>
        <taxon>Metazoa</taxon>
        <taxon>Chordata</taxon>
        <taxon>Craniata</taxon>
        <taxon>Vertebrata</taxon>
        <taxon>Euteleostomi</taxon>
        <taxon>Mammalia</taxon>
        <taxon>Eutheria</taxon>
        <taxon>Laurasiatheria</taxon>
        <taxon>Chiroptera</taxon>
        <taxon>Yangochiroptera</taxon>
        <taxon>Vespertilionidae</taxon>
        <taxon>Myotis</taxon>
    </lineage>
</organism>
<name>A0A7J7WHF6_MYOMY</name>
<dbReference type="AlphaFoldDB" id="A0A7J7WHF6"/>
<dbReference type="Proteomes" id="UP000527355">
    <property type="component" value="Unassembled WGS sequence"/>
</dbReference>